<evidence type="ECO:0000313" key="1">
    <source>
        <dbReference type="EMBL" id="KAH0755732.1"/>
    </source>
</evidence>
<evidence type="ECO:0000313" key="2">
    <source>
        <dbReference type="Proteomes" id="UP000826656"/>
    </source>
</evidence>
<evidence type="ECO:0008006" key="3">
    <source>
        <dbReference type="Google" id="ProtNLM"/>
    </source>
</evidence>
<keyword evidence="2" id="KW-1185">Reference proteome</keyword>
<protein>
    <recommendedName>
        <fullName evidence="3">Reverse transcriptase</fullName>
    </recommendedName>
</protein>
<comment type="caution">
    <text evidence="1">The sequence shown here is derived from an EMBL/GenBank/DDBJ whole genome shotgun (WGS) entry which is preliminary data.</text>
</comment>
<organism evidence="1 2">
    <name type="scientific">Solanum tuberosum</name>
    <name type="common">Potato</name>
    <dbReference type="NCBI Taxonomy" id="4113"/>
    <lineage>
        <taxon>Eukaryota</taxon>
        <taxon>Viridiplantae</taxon>
        <taxon>Streptophyta</taxon>
        <taxon>Embryophyta</taxon>
        <taxon>Tracheophyta</taxon>
        <taxon>Spermatophyta</taxon>
        <taxon>Magnoliopsida</taxon>
        <taxon>eudicotyledons</taxon>
        <taxon>Gunneridae</taxon>
        <taxon>Pentapetalae</taxon>
        <taxon>asterids</taxon>
        <taxon>lamiids</taxon>
        <taxon>Solanales</taxon>
        <taxon>Solanaceae</taxon>
        <taxon>Solanoideae</taxon>
        <taxon>Solaneae</taxon>
        <taxon>Solanum</taxon>
    </lineage>
</organism>
<sequence>MKYGLKELNNRDFRNIVSECQEDREAMLKAQQLLQQDPMNVDYQEDEKEKYQKFRQTSYKRSKATWIKLGDDNTKYFFSVIKYRSLQQATTQLKDDSGNWKTDPEVIVKLFVDYYIELLGKKCSQRMRAYGNFLKNGHCLTVDQQVELLQAYTPKNIKTAMFQIDTNKSPGSDGYGSEFFKSAWDIVGTDITDAILEFFRNGKLLRQLNTTDIALIPKVTAPESANQLRPISCCNVIYKCISEVL</sequence>
<accession>A0ABQ7UV65</accession>
<dbReference type="Proteomes" id="UP000826656">
    <property type="component" value="Unassembled WGS sequence"/>
</dbReference>
<dbReference type="InterPro" id="IPR052343">
    <property type="entry name" value="Retrotransposon-Effector_Assoc"/>
</dbReference>
<dbReference type="EMBL" id="JAIVGD010000018">
    <property type="protein sequence ID" value="KAH0755732.1"/>
    <property type="molecule type" value="Genomic_DNA"/>
</dbReference>
<dbReference type="PANTHER" id="PTHR46890:SF23">
    <property type="entry name" value="OS12G0211100 PROTEIN"/>
    <property type="match status" value="1"/>
</dbReference>
<name>A0ABQ7UV65_SOLTU</name>
<gene>
    <name evidence="1" type="ORF">KY290_026002</name>
</gene>
<reference evidence="1 2" key="1">
    <citation type="journal article" date="2021" name="bioRxiv">
        <title>Chromosome-scale and haplotype-resolved genome assembly of a tetraploid potato cultivar.</title>
        <authorList>
            <person name="Sun H."/>
            <person name="Jiao W.-B."/>
            <person name="Krause K."/>
            <person name="Campoy J.A."/>
            <person name="Goel M."/>
            <person name="Folz-Donahue K."/>
            <person name="Kukat C."/>
            <person name="Huettel B."/>
            <person name="Schneeberger K."/>
        </authorList>
    </citation>
    <scope>NUCLEOTIDE SEQUENCE [LARGE SCALE GENOMIC DNA]</scope>
    <source>
        <strain evidence="1">SolTubOtavaFocal</strain>
        <tissue evidence="1">Leaves</tissue>
    </source>
</reference>
<proteinExistence type="predicted"/>
<dbReference type="PANTHER" id="PTHR46890">
    <property type="entry name" value="NON-LTR RETROLELEMENT REVERSE TRANSCRIPTASE-LIKE PROTEIN-RELATED"/>
    <property type="match status" value="1"/>
</dbReference>